<evidence type="ECO:0000256" key="1">
    <source>
        <dbReference type="SAM" id="MobiDB-lite"/>
    </source>
</evidence>
<accession>A0A8X7ZTX0</accession>
<feature type="transmembrane region" description="Helical" evidence="2">
    <location>
        <begin position="300"/>
        <end position="323"/>
    </location>
</feature>
<dbReference type="PANTHER" id="PTHR31170:SF25">
    <property type="entry name" value="BNAA09G04570D PROTEIN"/>
    <property type="match status" value="1"/>
</dbReference>
<keyword evidence="2" id="KW-1133">Transmembrane helix</keyword>
<proteinExistence type="predicted"/>
<feature type="compositionally biased region" description="Polar residues" evidence="1">
    <location>
        <begin position="37"/>
        <end position="47"/>
    </location>
</feature>
<dbReference type="OrthoDB" id="1849062at2759"/>
<evidence type="ECO:0000313" key="4">
    <source>
        <dbReference type="Proteomes" id="UP000886885"/>
    </source>
</evidence>
<keyword evidence="4" id="KW-1185">Reference proteome</keyword>
<dbReference type="PANTHER" id="PTHR31170">
    <property type="entry name" value="BNAC04G53230D PROTEIN"/>
    <property type="match status" value="1"/>
</dbReference>
<feature type="transmembrane region" description="Helical" evidence="2">
    <location>
        <begin position="545"/>
        <end position="571"/>
    </location>
</feature>
<feature type="region of interest" description="Disordered" evidence="1">
    <location>
        <begin position="1"/>
        <end position="64"/>
    </location>
</feature>
<organism evidence="3 4">
    <name type="scientific">Populus tomentosa</name>
    <name type="common">Chinese white poplar</name>
    <dbReference type="NCBI Taxonomy" id="118781"/>
    <lineage>
        <taxon>Eukaryota</taxon>
        <taxon>Viridiplantae</taxon>
        <taxon>Streptophyta</taxon>
        <taxon>Embryophyta</taxon>
        <taxon>Tracheophyta</taxon>
        <taxon>Spermatophyta</taxon>
        <taxon>Magnoliopsida</taxon>
        <taxon>eudicotyledons</taxon>
        <taxon>Gunneridae</taxon>
        <taxon>Pentapetalae</taxon>
        <taxon>rosids</taxon>
        <taxon>fabids</taxon>
        <taxon>Malpighiales</taxon>
        <taxon>Salicaceae</taxon>
        <taxon>Saliceae</taxon>
        <taxon>Populus</taxon>
    </lineage>
</organism>
<evidence type="ECO:0000313" key="3">
    <source>
        <dbReference type="EMBL" id="KAG6769120.1"/>
    </source>
</evidence>
<dbReference type="Pfam" id="PF03140">
    <property type="entry name" value="DUF247"/>
    <property type="match status" value="2"/>
</dbReference>
<dbReference type="Proteomes" id="UP000886885">
    <property type="component" value="Chromosome 6D"/>
</dbReference>
<dbReference type="InterPro" id="IPR004158">
    <property type="entry name" value="DUF247_pln"/>
</dbReference>
<dbReference type="EMBL" id="JAAWWB010000012">
    <property type="protein sequence ID" value="KAG6769120.1"/>
    <property type="molecule type" value="Genomic_DNA"/>
</dbReference>
<sequence>MAEMQLNEIRVDPLTRRQGDPLANRPEQGSKMAMSEIQGTSSQTNERSGSKMAMSEIQGTASQTNERSLWLSGIMRGVEDAKTKQRYSGPMIPKVPDKLKHENEDCYKPSVVSIGPYHYKDRQNKLHEVEKLKVQMARQFVLDSKIKDIEILYSEVAKVAENAKRFYEGCSLRCFDDEQFTRMMFLDGCFILQFIHGVMYNKLDMSDQQIIDVKRDLLLLENQLPFAVLKSLMSLKNDGDDRGMEINIKNFLLHQILQQSDQRRPVWVLNWLVKGYLLLLLIYTSVVYPFHILQGKDSFFFSPLFGILVAGVIFVCKMAASLLRSLLWGKKWQAAEYNWPPHQEPAHILELLHSMFIRSKKEKHKQSPRSWCIYLLPERLRNLFHKSKLGKCGHNLYYSAKDLQKVGIHFKPSRTSSLRDVKFVSKFFYGKLKIPSITIEKATRSMLLNLVAYETAAFLDNLWVTSYICFIDSLINDAEDVKVLRSEGVLINYLGPDQKVADLFNQIGSSLEPNTNTVYNDVKREINVSCDSMWKKWIAEWLQTYFISPWAFIAFVAAAAVLILTATQTYYTVYPKK</sequence>
<feature type="compositionally biased region" description="Basic and acidic residues" evidence="1">
    <location>
        <begin position="9"/>
        <end position="19"/>
    </location>
</feature>
<name>A0A8X7ZTX0_POPTO</name>
<protein>
    <submittedName>
        <fullName evidence="3">Uncharacterized protein</fullName>
    </submittedName>
</protein>
<feature type="transmembrane region" description="Helical" evidence="2">
    <location>
        <begin position="266"/>
        <end position="288"/>
    </location>
</feature>
<reference evidence="3" key="1">
    <citation type="journal article" date="2020" name="bioRxiv">
        <title>Hybrid origin of Populus tomentosa Carr. identified through genome sequencing and phylogenomic analysis.</title>
        <authorList>
            <person name="An X."/>
            <person name="Gao K."/>
            <person name="Chen Z."/>
            <person name="Li J."/>
            <person name="Yang X."/>
            <person name="Yang X."/>
            <person name="Zhou J."/>
            <person name="Guo T."/>
            <person name="Zhao T."/>
            <person name="Huang S."/>
            <person name="Miao D."/>
            <person name="Khan W.U."/>
            <person name="Rao P."/>
            <person name="Ye M."/>
            <person name="Lei B."/>
            <person name="Liao W."/>
            <person name="Wang J."/>
            <person name="Ji L."/>
            <person name="Li Y."/>
            <person name="Guo B."/>
            <person name="Mustafa N.S."/>
            <person name="Li S."/>
            <person name="Yun Q."/>
            <person name="Keller S.R."/>
            <person name="Mao J."/>
            <person name="Zhang R."/>
            <person name="Strauss S.H."/>
        </authorList>
    </citation>
    <scope>NUCLEOTIDE SEQUENCE</scope>
    <source>
        <strain evidence="3">GM15</strain>
        <tissue evidence="3">Leaf</tissue>
    </source>
</reference>
<gene>
    <name evidence="3" type="ORF">POTOM_024736</name>
</gene>
<keyword evidence="2" id="KW-0472">Membrane</keyword>
<dbReference type="AlphaFoldDB" id="A0A8X7ZTX0"/>
<keyword evidence="2" id="KW-0812">Transmembrane</keyword>
<evidence type="ECO:0000256" key="2">
    <source>
        <dbReference type="SAM" id="Phobius"/>
    </source>
</evidence>
<comment type="caution">
    <text evidence="3">The sequence shown here is derived from an EMBL/GenBank/DDBJ whole genome shotgun (WGS) entry which is preliminary data.</text>
</comment>